<proteinExistence type="predicted"/>
<feature type="domain" description="Transposase IS110-like N-terminal" evidence="1">
    <location>
        <begin position="4"/>
        <end position="151"/>
    </location>
</feature>
<sequence length="349" mass="39072">MRYLGIDVHSSASVWCLLDQSGEQIDRGRSPTTYPALCELASRLSRDDELLAGHEVGGQVYLVHDAISAAGVTIQAFNANHLRMIAASRKKTDKRDAYWIAKALQTGMTPHPVYIPNGEVRELRRLLARRRMVMRDRKRWQYRARAILRSYGVRVSPGNSKIRKKIDEILEHPDGADTDLLDSLGLCERAISLFNEECADIDKKISIRTGAIDVVQRLRTIPGVGDLVSANIYAAIGEINRFSNARKLASYAGLVPTVSQTGGPARIGHITKEGSSELRAIMVQAAHIASRPRTKNADELRAYLERIRGSRGRKKIALTALARYMLNIAFHIWRDGTEYDPKRMRCNTN</sequence>
<evidence type="ECO:0000259" key="2">
    <source>
        <dbReference type="Pfam" id="PF02371"/>
    </source>
</evidence>
<reference evidence="3 4" key="1">
    <citation type="submission" date="2018-03" db="EMBL/GenBank/DDBJ databases">
        <title>Draft Genome Sequences of the Obligatory Marine Myxobacteria Enhygromyxa salina SWB005.</title>
        <authorList>
            <person name="Poehlein A."/>
            <person name="Moghaddam J.A."/>
            <person name="Harms H."/>
            <person name="Alanjari M."/>
            <person name="Koenig G.M."/>
            <person name="Daniel R."/>
            <person name="Schaeberle T.F."/>
        </authorList>
    </citation>
    <scope>NUCLEOTIDE SEQUENCE [LARGE SCALE GENOMIC DNA]</scope>
    <source>
        <strain evidence="3 4">SWB005</strain>
    </source>
</reference>
<feature type="domain" description="Transposase IS116/IS110/IS902 C-terminal" evidence="2">
    <location>
        <begin position="216"/>
        <end position="293"/>
    </location>
</feature>
<protein>
    <submittedName>
        <fullName evidence="3">Transposase IS116/IS110/IS902 family protein</fullName>
    </submittedName>
</protein>
<dbReference type="PANTHER" id="PTHR33055">
    <property type="entry name" value="TRANSPOSASE FOR INSERTION SEQUENCE ELEMENT IS1111A"/>
    <property type="match status" value="1"/>
</dbReference>
<dbReference type="Pfam" id="PF02371">
    <property type="entry name" value="Transposase_20"/>
    <property type="match status" value="1"/>
</dbReference>
<keyword evidence="4" id="KW-1185">Reference proteome</keyword>
<gene>
    <name evidence="3" type="ORF">ENSA5_18540</name>
</gene>
<evidence type="ECO:0000259" key="1">
    <source>
        <dbReference type="Pfam" id="PF01548"/>
    </source>
</evidence>
<dbReference type="GO" id="GO:0004803">
    <property type="term" value="F:transposase activity"/>
    <property type="evidence" value="ECO:0007669"/>
    <property type="project" value="InterPro"/>
</dbReference>
<dbReference type="EMBL" id="PVNK01000108">
    <property type="protein sequence ID" value="PRQ02916.1"/>
    <property type="molecule type" value="Genomic_DNA"/>
</dbReference>
<accession>A0A2S9YD21</accession>
<dbReference type="GO" id="GO:0006313">
    <property type="term" value="P:DNA transposition"/>
    <property type="evidence" value="ECO:0007669"/>
    <property type="project" value="InterPro"/>
</dbReference>
<evidence type="ECO:0000313" key="4">
    <source>
        <dbReference type="Proteomes" id="UP000237968"/>
    </source>
</evidence>
<dbReference type="NCBIfam" id="NF033542">
    <property type="entry name" value="transpos_IS110"/>
    <property type="match status" value="1"/>
</dbReference>
<dbReference type="Proteomes" id="UP000237968">
    <property type="component" value="Unassembled WGS sequence"/>
</dbReference>
<dbReference type="Pfam" id="PF01548">
    <property type="entry name" value="DEDD_Tnp_IS110"/>
    <property type="match status" value="1"/>
</dbReference>
<dbReference type="GO" id="GO:0003677">
    <property type="term" value="F:DNA binding"/>
    <property type="evidence" value="ECO:0007669"/>
    <property type="project" value="InterPro"/>
</dbReference>
<dbReference type="PANTHER" id="PTHR33055:SF13">
    <property type="entry name" value="TRANSPOSASE"/>
    <property type="match status" value="1"/>
</dbReference>
<dbReference type="InterPro" id="IPR003346">
    <property type="entry name" value="Transposase_20"/>
</dbReference>
<dbReference type="AlphaFoldDB" id="A0A2S9YD21"/>
<evidence type="ECO:0000313" key="3">
    <source>
        <dbReference type="EMBL" id="PRQ02916.1"/>
    </source>
</evidence>
<comment type="caution">
    <text evidence="3">The sequence shown here is derived from an EMBL/GenBank/DDBJ whole genome shotgun (WGS) entry which is preliminary data.</text>
</comment>
<dbReference type="InterPro" id="IPR002525">
    <property type="entry name" value="Transp_IS110-like_N"/>
</dbReference>
<name>A0A2S9YD21_9BACT</name>
<organism evidence="3 4">
    <name type="scientific">Enhygromyxa salina</name>
    <dbReference type="NCBI Taxonomy" id="215803"/>
    <lineage>
        <taxon>Bacteria</taxon>
        <taxon>Pseudomonadati</taxon>
        <taxon>Myxococcota</taxon>
        <taxon>Polyangia</taxon>
        <taxon>Nannocystales</taxon>
        <taxon>Nannocystaceae</taxon>
        <taxon>Enhygromyxa</taxon>
    </lineage>
</organism>
<dbReference type="RefSeq" id="WP_181197560.1">
    <property type="nucleotide sequence ID" value="NZ_PVNK01000108.1"/>
</dbReference>
<dbReference type="InterPro" id="IPR047650">
    <property type="entry name" value="Transpos_IS110"/>
</dbReference>